<accession>A0AAW0KB49</accession>
<keyword evidence="2" id="KW-1185">Reference proteome</keyword>
<organism evidence="1 2">
    <name type="scientific">Quercus suber</name>
    <name type="common">Cork oak</name>
    <dbReference type="NCBI Taxonomy" id="58331"/>
    <lineage>
        <taxon>Eukaryota</taxon>
        <taxon>Viridiplantae</taxon>
        <taxon>Streptophyta</taxon>
        <taxon>Embryophyta</taxon>
        <taxon>Tracheophyta</taxon>
        <taxon>Spermatophyta</taxon>
        <taxon>Magnoliopsida</taxon>
        <taxon>eudicotyledons</taxon>
        <taxon>Gunneridae</taxon>
        <taxon>Pentapetalae</taxon>
        <taxon>rosids</taxon>
        <taxon>fabids</taxon>
        <taxon>Fagales</taxon>
        <taxon>Fagaceae</taxon>
        <taxon>Quercus</taxon>
    </lineage>
</organism>
<evidence type="ECO:0000313" key="1">
    <source>
        <dbReference type="EMBL" id="KAK7836524.1"/>
    </source>
</evidence>
<sequence length="107" mass="12296">MNLGIWGYSKETNKNPNYPRTLDPVSKRDRAWHTDMARANMATPYNAMWPCMCGIPFIYFCGFVGATWSPFVVCKVPTFVFVEEVGLEKAMEIMTQLLKDLSSKQLY</sequence>
<protein>
    <submittedName>
        <fullName evidence="1">Uncharacterized protein</fullName>
    </submittedName>
</protein>
<name>A0AAW0KB49_QUESU</name>
<dbReference type="EMBL" id="PKMF04000351">
    <property type="protein sequence ID" value="KAK7836524.1"/>
    <property type="molecule type" value="Genomic_DNA"/>
</dbReference>
<gene>
    <name evidence="1" type="ORF">CFP56_022396</name>
</gene>
<comment type="caution">
    <text evidence="1">The sequence shown here is derived from an EMBL/GenBank/DDBJ whole genome shotgun (WGS) entry which is preliminary data.</text>
</comment>
<proteinExistence type="predicted"/>
<dbReference type="AlphaFoldDB" id="A0AAW0KB49"/>
<evidence type="ECO:0000313" key="2">
    <source>
        <dbReference type="Proteomes" id="UP000237347"/>
    </source>
</evidence>
<dbReference type="Proteomes" id="UP000237347">
    <property type="component" value="Unassembled WGS sequence"/>
</dbReference>
<reference evidence="1 2" key="1">
    <citation type="journal article" date="2018" name="Sci. Data">
        <title>The draft genome sequence of cork oak.</title>
        <authorList>
            <person name="Ramos A.M."/>
            <person name="Usie A."/>
            <person name="Barbosa P."/>
            <person name="Barros P.M."/>
            <person name="Capote T."/>
            <person name="Chaves I."/>
            <person name="Simoes F."/>
            <person name="Abreu I."/>
            <person name="Carrasquinho I."/>
            <person name="Faro C."/>
            <person name="Guimaraes J.B."/>
            <person name="Mendonca D."/>
            <person name="Nobrega F."/>
            <person name="Rodrigues L."/>
            <person name="Saibo N.J.M."/>
            <person name="Varela M.C."/>
            <person name="Egas C."/>
            <person name="Matos J."/>
            <person name="Miguel C.M."/>
            <person name="Oliveira M.M."/>
            <person name="Ricardo C.P."/>
            <person name="Goncalves S."/>
        </authorList>
    </citation>
    <scope>NUCLEOTIDE SEQUENCE [LARGE SCALE GENOMIC DNA]</scope>
    <source>
        <strain evidence="2">cv. HL8</strain>
    </source>
</reference>